<dbReference type="GO" id="GO:0006508">
    <property type="term" value="P:proteolysis"/>
    <property type="evidence" value="ECO:0007669"/>
    <property type="project" value="UniProtKB-KW"/>
</dbReference>
<dbReference type="InterPro" id="IPR001563">
    <property type="entry name" value="Peptidase_S10"/>
</dbReference>
<evidence type="ECO:0000313" key="7">
    <source>
        <dbReference type="WBParaSite" id="MhA1_Contig609.frz3.fgene2"/>
    </source>
</evidence>
<accession>A0A1I8BTM3</accession>
<dbReference type="Gene3D" id="3.40.50.1820">
    <property type="entry name" value="alpha/beta hydrolase"/>
    <property type="match status" value="1"/>
</dbReference>
<keyword evidence="2" id="KW-0121">Carboxypeptidase</keyword>
<keyword evidence="6" id="KW-1185">Reference proteome</keyword>
<proteinExistence type="inferred from homology"/>
<feature type="signal peptide" evidence="5">
    <location>
        <begin position="1"/>
        <end position="22"/>
    </location>
</feature>
<evidence type="ECO:0000256" key="3">
    <source>
        <dbReference type="ARBA" id="ARBA00022670"/>
    </source>
</evidence>
<dbReference type="PROSITE" id="PS51257">
    <property type="entry name" value="PROKAR_LIPOPROTEIN"/>
    <property type="match status" value="1"/>
</dbReference>
<dbReference type="GO" id="GO:1904715">
    <property type="term" value="P:negative regulation of chaperone-mediated autophagy"/>
    <property type="evidence" value="ECO:0007669"/>
    <property type="project" value="UniProtKB-ARBA"/>
</dbReference>
<keyword evidence="5" id="KW-0732">Signal</keyword>
<evidence type="ECO:0000256" key="5">
    <source>
        <dbReference type="SAM" id="SignalP"/>
    </source>
</evidence>
<name>A0A1I8BTM3_MELHA</name>
<dbReference type="SUPFAM" id="SSF53474">
    <property type="entry name" value="alpha/beta-Hydrolases"/>
    <property type="match status" value="1"/>
</dbReference>
<dbReference type="AlphaFoldDB" id="A0A1I8BTM3"/>
<evidence type="ECO:0000256" key="2">
    <source>
        <dbReference type="ARBA" id="ARBA00022645"/>
    </source>
</evidence>
<reference evidence="7" key="1">
    <citation type="submission" date="2016-11" db="UniProtKB">
        <authorList>
            <consortium name="WormBaseParasite"/>
        </authorList>
    </citation>
    <scope>IDENTIFICATION</scope>
</reference>
<dbReference type="PANTHER" id="PTHR11802">
    <property type="entry name" value="SERINE PROTEASE FAMILY S10 SERINE CARBOXYPEPTIDASE"/>
    <property type="match status" value="1"/>
</dbReference>
<dbReference type="GO" id="GO:0031647">
    <property type="term" value="P:regulation of protein stability"/>
    <property type="evidence" value="ECO:0007669"/>
    <property type="project" value="UniProtKB-ARBA"/>
</dbReference>
<dbReference type="GO" id="GO:0004185">
    <property type="term" value="F:serine-type carboxypeptidase activity"/>
    <property type="evidence" value="ECO:0007669"/>
    <property type="project" value="InterPro"/>
</dbReference>
<sequence length="468" mass="52957">MLRILILLKFFILINSIYGCLSEQYAPNEIKSLPGLNDKLNFTQYSGYLDAGNGNLFHYIFVESQGDPKTDPLVLWLNGGPGCSSLGGLFEELGPYLVNKDGKTLRLNPYSWNKYASIIFLESPAWVGFSYNTQSKNESTNDDEVATANYAALKDVLNKYPNFKSNPLFLTGESFAGVYLPMLGVKILEGMKDTPLNLKGVAIGNGIMSFILHTNTLPLFLYGHGMVDEQVWQTFQNQCCNGCIDGCDVLRIPENTTCADMQMKLYTSSDNQLLNPYDIYHDCEQTNRTIPSKNRIKRSSSLLNKLERSDLNLFRLRYGTIPCTDVSATEHYLNMPEVREALNIPSNLTTKWEDCSDNIYDNYTQIYQELNNFTKIILNSNIRALFYYGDLDMIANILLGQRFTEQLGFELKTSKQPWIVNGQVAGFATEYENGLTYTTVRGAGHEVPLSKPQEALYMFKQFLDNKPL</sequence>
<dbReference type="PROSITE" id="PS00560">
    <property type="entry name" value="CARBOXYPEPT_SER_HIS"/>
    <property type="match status" value="1"/>
</dbReference>
<dbReference type="PRINTS" id="PR00724">
    <property type="entry name" value="CRBOXYPTASEC"/>
</dbReference>
<dbReference type="InterPro" id="IPR033124">
    <property type="entry name" value="Ser_caboxypep_his_AS"/>
</dbReference>
<comment type="similarity">
    <text evidence="1">Belongs to the peptidase S10 family.</text>
</comment>
<organism evidence="6 7">
    <name type="scientific">Meloidogyne hapla</name>
    <name type="common">Root-knot nematode worm</name>
    <dbReference type="NCBI Taxonomy" id="6305"/>
    <lineage>
        <taxon>Eukaryota</taxon>
        <taxon>Metazoa</taxon>
        <taxon>Ecdysozoa</taxon>
        <taxon>Nematoda</taxon>
        <taxon>Chromadorea</taxon>
        <taxon>Rhabditida</taxon>
        <taxon>Tylenchina</taxon>
        <taxon>Tylenchomorpha</taxon>
        <taxon>Tylenchoidea</taxon>
        <taxon>Meloidogynidae</taxon>
        <taxon>Meloidogyninae</taxon>
        <taxon>Meloidogyne</taxon>
    </lineage>
</organism>
<dbReference type="WBParaSite" id="MhA1_Contig609.frz3.fgene2">
    <property type="protein sequence ID" value="MhA1_Contig609.frz3.fgene2"/>
    <property type="gene ID" value="MhA1_Contig609.frz3.fgene2"/>
</dbReference>
<protein>
    <submittedName>
        <fullName evidence="7">Carboxypeptidase</fullName>
    </submittedName>
</protein>
<keyword evidence="3" id="KW-0645">Protease</keyword>
<dbReference type="Proteomes" id="UP000095281">
    <property type="component" value="Unplaced"/>
</dbReference>
<dbReference type="InterPro" id="IPR029058">
    <property type="entry name" value="AB_hydrolase_fold"/>
</dbReference>
<feature type="chain" id="PRO_5009316156" evidence="5">
    <location>
        <begin position="23"/>
        <end position="468"/>
    </location>
</feature>
<evidence type="ECO:0000256" key="4">
    <source>
        <dbReference type="ARBA" id="ARBA00022801"/>
    </source>
</evidence>
<evidence type="ECO:0000256" key="1">
    <source>
        <dbReference type="ARBA" id="ARBA00009431"/>
    </source>
</evidence>
<keyword evidence="4" id="KW-0378">Hydrolase</keyword>
<dbReference type="Pfam" id="PF00450">
    <property type="entry name" value="Peptidase_S10"/>
    <property type="match status" value="1"/>
</dbReference>
<evidence type="ECO:0000313" key="6">
    <source>
        <dbReference type="Proteomes" id="UP000095281"/>
    </source>
</evidence>
<dbReference type="OMA" id="DQVYERI"/>
<dbReference type="FunFam" id="3.40.50.1820:FF:000335">
    <property type="entry name" value="Carboxypeptidase"/>
    <property type="match status" value="1"/>
</dbReference>
<dbReference type="PANTHER" id="PTHR11802:SF418">
    <property type="entry name" value="SERINE CARBOXYPEPTIDASE CTSA-1.1"/>
    <property type="match status" value="1"/>
</dbReference>